<dbReference type="GO" id="GO:0046872">
    <property type="term" value="F:metal ion binding"/>
    <property type="evidence" value="ECO:0007669"/>
    <property type="project" value="UniProtKB-KW"/>
</dbReference>
<dbReference type="PANTHER" id="PTHR36503:SF1">
    <property type="entry name" value="BLR2520 PROTEIN"/>
    <property type="match status" value="1"/>
</dbReference>
<reference evidence="2" key="1">
    <citation type="submission" date="2024-05" db="EMBL/GenBank/DDBJ databases">
        <title>The Natural Products Discovery Center: Release of the First 8490 Sequenced Strains for Exploring Actinobacteria Biosynthetic Diversity.</title>
        <authorList>
            <person name="Kalkreuter E."/>
            <person name="Kautsar S.A."/>
            <person name="Yang D."/>
            <person name="Bader C.D."/>
            <person name="Teijaro C.N."/>
            <person name="Fluegel L."/>
            <person name="Davis C.M."/>
            <person name="Simpson J.R."/>
            <person name="Lauterbach L."/>
            <person name="Steele A.D."/>
            <person name="Gui C."/>
            <person name="Meng S."/>
            <person name="Li G."/>
            <person name="Viehrig K."/>
            <person name="Ye F."/>
            <person name="Su P."/>
            <person name="Kiefer A.F."/>
            <person name="Nichols A."/>
            <person name="Cepeda A.J."/>
            <person name="Yan W."/>
            <person name="Fan B."/>
            <person name="Jiang Y."/>
            <person name="Adhikari A."/>
            <person name="Zheng C.-J."/>
            <person name="Schuster L."/>
            <person name="Cowan T.M."/>
            <person name="Smanski M.J."/>
            <person name="Chevrette M.G."/>
            <person name="de Carvalho L.P.S."/>
            <person name="Shen B."/>
        </authorList>
    </citation>
    <scope>NUCLEOTIDE SEQUENCE</scope>
    <source>
        <strain evidence="2">NPDC080035</strain>
    </source>
</reference>
<keyword evidence="1" id="KW-0479">Metal-binding</keyword>
<dbReference type="GO" id="GO:0004462">
    <property type="term" value="F:lactoylglutathione lyase activity"/>
    <property type="evidence" value="ECO:0007669"/>
    <property type="project" value="InterPro"/>
</dbReference>
<evidence type="ECO:0000313" key="2">
    <source>
        <dbReference type="EMBL" id="XBM46663.1"/>
    </source>
</evidence>
<dbReference type="EMBL" id="CP157390">
    <property type="protein sequence ID" value="XBM46663.1"/>
    <property type="molecule type" value="Genomic_DNA"/>
</dbReference>
<dbReference type="InterPro" id="IPR018146">
    <property type="entry name" value="Glyoxalase_1_CS"/>
</dbReference>
<sequence length="209" mass="21541">MTSIEHITLEVADTAAAERFYAEAFGLGDLLRFREAAEPSTGFRGFTLSIIVSQPADVHAFVDAAIAAGATVLKPVSSSLWGVGGSVQAPDGTIWKVATSGKKDTRPARKKADSVVLLVGADDVKASKRFYVERGLTVGKSFGSYVDFALTGSPIGFGLYKRAALAKDAGVPVEGSGSHRIQVGWDGAAGTDPDGFAWTTAGVSSGAAS</sequence>
<dbReference type="PROSITE" id="PS00934">
    <property type="entry name" value="GLYOXALASE_I_1"/>
    <property type="match status" value="1"/>
</dbReference>
<organism evidence="2">
    <name type="scientific">Leifsonia sp. NPDC080035</name>
    <dbReference type="NCBI Taxonomy" id="3143936"/>
    <lineage>
        <taxon>Bacteria</taxon>
        <taxon>Bacillati</taxon>
        <taxon>Actinomycetota</taxon>
        <taxon>Actinomycetes</taxon>
        <taxon>Micrococcales</taxon>
        <taxon>Microbacteriaceae</taxon>
        <taxon>Leifsonia</taxon>
    </lineage>
</organism>
<dbReference type="InterPro" id="IPR029068">
    <property type="entry name" value="Glyas_Bleomycin-R_OHBP_Dase"/>
</dbReference>
<dbReference type="AlphaFoldDB" id="A0AAU7G922"/>
<protein>
    <submittedName>
        <fullName evidence="2">Glyoxalase</fullName>
    </submittedName>
</protein>
<dbReference type="SUPFAM" id="SSF54593">
    <property type="entry name" value="Glyoxalase/Bleomycin resistance protein/Dihydroxybiphenyl dioxygenase"/>
    <property type="match status" value="1"/>
</dbReference>
<proteinExistence type="predicted"/>
<evidence type="ECO:0000256" key="1">
    <source>
        <dbReference type="ARBA" id="ARBA00022723"/>
    </source>
</evidence>
<dbReference type="RefSeq" id="WP_348786645.1">
    <property type="nucleotide sequence ID" value="NZ_CP157390.1"/>
</dbReference>
<dbReference type="PANTHER" id="PTHR36503">
    <property type="entry name" value="BLR2520 PROTEIN"/>
    <property type="match status" value="1"/>
</dbReference>
<gene>
    <name evidence="2" type="ORF">AAME72_11220</name>
</gene>
<name>A0AAU7G922_9MICO</name>
<accession>A0AAU7G922</accession>
<dbReference type="Gene3D" id="3.10.180.10">
    <property type="entry name" value="2,3-Dihydroxybiphenyl 1,2-Dioxygenase, domain 1"/>
    <property type="match status" value="2"/>
</dbReference>